<keyword evidence="3 4" id="KW-0732">Signal</keyword>
<protein>
    <submittedName>
        <fullName evidence="6">Substrate-binding domain-containing protein</fullName>
    </submittedName>
</protein>
<dbReference type="PANTHER" id="PTHR46847:SF1">
    <property type="entry name" value="D-ALLOSE-BINDING PERIPLASMIC PROTEIN-RELATED"/>
    <property type="match status" value="1"/>
</dbReference>
<evidence type="ECO:0000256" key="1">
    <source>
        <dbReference type="ARBA" id="ARBA00004196"/>
    </source>
</evidence>
<feature type="chain" id="PRO_5047132962" evidence="4">
    <location>
        <begin position="19"/>
        <end position="364"/>
    </location>
</feature>
<keyword evidence="7" id="KW-1185">Reference proteome</keyword>
<dbReference type="RefSeq" id="WP_209288003.1">
    <property type="nucleotide sequence ID" value="NZ_JACVEW010000017.1"/>
</dbReference>
<evidence type="ECO:0000259" key="5">
    <source>
        <dbReference type="Pfam" id="PF13407"/>
    </source>
</evidence>
<feature type="domain" description="Periplasmic binding protein" evidence="5">
    <location>
        <begin position="65"/>
        <end position="306"/>
    </location>
</feature>
<dbReference type="InterPro" id="IPR028082">
    <property type="entry name" value="Peripla_BP_I"/>
</dbReference>
<reference evidence="6 7" key="1">
    <citation type="submission" date="2020-09" db="EMBL/GenBank/DDBJ databases">
        <authorList>
            <person name="Tanuku N.R.S."/>
        </authorList>
    </citation>
    <scope>NUCLEOTIDE SEQUENCE [LARGE SCALE GENOMIC DNA]</scope>
    <source>
        <strain evidence="6 7">AK62</strain>
    </source>
</reference>
<gene>
    <name evidence="6" type="ORF">H9C73_11655</name>
</gene>
<feature type="signal peptide" evidence="4">
    <location>
        <begin position="1"/>
        <end position="18"/>
    </location>
</feature>
<dbReference type="EMBL" id="JACVEW010000017">
    <property type="protein sequence ID" value="MBP0049394.1"/>
    <property type="molecule type" value="Genomic_DNA"/>
</dbReference>
<comment type="caution">
    <text evidence="6">The sequence shown here is derived from an EMBL/GenBank/DDBJ whole genome shotgun (WGS) entry which is preliminary data.</text>
</comment>
<evidence type="ECO:0000313" key="7">
    <source>
        <dbReference type="Proteomes" id="UP000810171"/>
    </source>
</evidence>
<dbReference type="Pfam" id="PF13407">
    <property type="entry name" value="Peripla_BP_4"/>
    <property type="match status" value="1"/>
</dbReference>
<dbReference type="SUPFAM" id="SSF53822">
    <property type="entry name" value="Periplasmic binding protein-like I"/>
    <property type="match status" value="1"/>
</dbReference>
<sequence length="364" mass="41309">MCRLGVILLCFFSVMAQAASVSDYWGHSEFYQAHPEQRAWLAELSSAVRDKPQPLDQKQPEPVRIGLVYPSNQSSSYWVDNEAAFRTRLQQLGIRFELQARYTAPSTELDEQVAQIRELLEWEPDYLVYTLDSVQQKMIIERLMLNHDTKLILQNITTPLKSWGDRQPFLYAGFDHVEGAQKLAAYFSGEFAGESQYAVLFRNRGVVSQMRGTGFVQSVDRRHRLVASYYTDSSREGGKQAARRLLEEHPGLDYIYACSTDVALGVLDALTLTKPEQPPSVNGWGGGPEEVDELRRGRLDVVLMRMNDDSAIAMAEAIKRDLEDRPVPQIYSGTFVVLDRSMTDAQIERYVRLSRRASSGRAVE</sequence>
<dbReference type="Gene3D" id="3.40.50.2300">
    <property type="match status" value="2"/>
</dbReference>
<proteinExistence type="inferred from homology"/>
<evidence type="ECO:0000256" key="4">
    <source>
        <dbReference type="SAM" id="SignalP"/>
    </source>
</evidence>
<dbReference type="PANTHER" id="PTHR46847">
    <property type="entry name" value="D-ALLOSE-BINDING PERIPLASMIC PROTEIN-RELATED"/>
    <property type="match status" value="1"/>
</dbReference>
<evidence type="ECO:0000313" key="6">
    <source>
        <dbReference type="EMBL" id="MBP0049394.1"/>
    </source>
</evidence>
<name>A0ABS3ZED4_9GAMM</name>
<evidence type="ECO:0000256" key="3">
    <source>
        <dbReference type="ARBA" id="ARBA00022729"/>
    </source>
</evidence>
<evidence type="ECO:0000256" key="2">
    <source>
        <dbReference type="ARBA" id="ARBA00007639"/>
    </source>
</evidence>
<comment type="subcellular location">
    <subcellularLocation>
        <location evidence="1">Cell envelope</location>
    </subcellularLocation>
</comment>
<organism evidence="6 7">
    <name type="scientific">Marinobacterium alkalitolerans</name>
    <dbReference type="NCBI Taxonomy" id="1542925"/>
    <lineage>
        <taxon>Bacteria</taxon>
        <taxon>Pseudomonadati</taxon>
        <taxon>Pseudomonadota</taxon>
        <taxon>Gammaproteobacteria</taxon>
        <taxon>Oceanospirillales</taxon>
        <taxon>Oceanospirillaceae</taxon>
        <taxon>Marinobacterium</taxon>
    </lineage>
</organism>
<accession>A0ABS3ZED4</accession>
<dbReference type="InterPro" id="IPR025997">
    <property type="entry name" value="SBP_2_dom"/>
</dbReference>
<comment type="similarity">
    <text evidence="2">Belongs to the bacterial solute-binding protein 2 family.</text>
</comment>
<dbReference type="Proteomes" id="UP000810171">
    <property type="component" value="Unassembled WGS sequence"/>
</dbReference>